<reference evidence="12" key="1">
    <citation type="submission" date="2021-02" db="EMBL/GenBank/DDBJ databases">
        <authorList>
            <person name="Nowell W R."/>
        </authorList>
    </citation>
    <scope>NUCLEOTIDE SEQUENCE</scope>
</reference>
<dbReference type="GO" id="GO:0006281">
    <property type="term" value="P:DNA repair"/>
    <property type="evidence" value="ECO:0007669"/>
    <property type="project" value="UniProtKB-KW"/>
</dbReference>
<dbReference type="InterPro" id="IPR035309">
    <property type="entry name" value="PSME4"/>
</dbReference>
<dbReference type="PANTHER" id="PTHR32170">
    <property type="entry name" value="PROTEASOME ACTIVATOR COMPLEX SUBUNIT 4"/>
    <property type="match status" value="1"/>
</dbReference>
<dbReference type="Pfam" id="PF11919">
    <property type="entry name" value="PSME4_C"/>
    <property type="match status" value="1"/>
</dbReference>
<keyword evidence="6" id="KW-0227">DNA damage</keyword>
<evidence type="ECO:0000256" key="8">
    <source>
        <dbReference type="ARBA" id="ARBA00023242"/>
    </source>
</evidence>
<comment type="caution">
    <text evidence="12">The sequence shown here is derived from an EMBL/GenBank/DDBJ whole genome shotgun (WGS) entry which is preliminary data.</text>
</comment>
<evidence type="ECO:0000259" key="10">
    <source>
        <dbReference type="Pfam" id="PF16507"/>
    </source>
</evidence>
<dbReference type="GO" id="GO:0070628">
    <property type="term" value="F:proteasome binding"/>
    <property type="evidence" value="ECO:0007669"/>
    <property type="project" value="InterPro"/>
</dbReference>
<keyword evidence="7" id="KW-0234">DNA repair</keyword>
<keyword evidence="4" id="KW-0963">Cytoplasm</keyword>
<feature type="domain" description="Proteasome activator complex subunit 4-like HEAT repeat-like" evidence="11">
    <location>
        <begin position="1114"/>
        <end position="1401"/>
    </location>
</feature>
<proteinExistence type="inferred from homology"/>
<dbReference type="SUPFAM" id="SSF48371">
    <property type="entry name" value="ARM repeat"/>
    <property type="match status" value="1"/>
</dbReference>
<feature type="domain" description="Proteasome activator Blm10 middle HEAT repeats region" evidence="10">
    <location>
        <begin position="319"/>
        <end position="809"/>
    </location>
</feature>
<accession>A0A818AL13</accession>
<feature type="domain" description="Proteasome activator complex subunit 4 C-terminal" evidence="9">
    <location>
        <begin position="1677"/>
        <end position="1762"/>
    </location>
</feature>
<name>A0A818AL13_9BILA</name>
<dbReference type="InterPro" id="IPR055455">
    <property type="entry name" value="HEAT_PSME4"/>
</dbReference>
<dbReference type="GO" id="GO:0016504">
    <property type="term" value="F:peptidase activator activity"/>
    <property type="evidence" value="ECO:0007669"/>
    <property type="project" value="InterPro"/>
</dbReference>
<dbReference type="GO" id="GO:0010499">
    <property type="term" value="P:proteasomal ubiquitin-independent protein catabolic process"/>
    <property type="evidence" value="ECO:0007669"/>
    <property type="project" value="TreeGrafter"/>
</dbReference>
<evidence type="ECO:0000256" key="2">
    <source>
        <dbReference type="ARBA" id="ARBA00004496"/>
    </source>
</evidence>
<protein>
    <recommendedName>
        <fullName evidence="14">Proteasome activator complex subunit 4</fullName>
    </recommendedName>
</protein>
<dbReference type="Pfam" id="PF16507">
    <property type="entry name" value="HEAT_PSME4_mid"/>
    <property type="match status" value="1"/>
</dbReference>
<dbReference type="InterPro" id="IPR016024">
    <property type="entry name" value="ARM-type_fold"/>
</dbReference>
<evidence type="ECO:0008006" key="14">
    <source>
        <dbReference type="Google" id="ProtNLM"/>
    </source>
</evidence>
<evidence type="ECO:0000256" key="4">
    <source>
        <dbReference type="ARBA" id="ARBA00022490"/>
    </source>
</evidence>
<dbReference type="InterPro" id="IPR032430">
    <property type="entry name" value="Blm10_mid"/>
</dbReference>
<gene>
    <name evidence="12" type="ORF">KIK155_LOCUS8580</name>
</gene>
<sequence>MMNSQLNTDEQFTEMCNENLQRPNIYNEYLPCQTTIKQQASRSFEQIRENLSRTIQLGEFQPGFKLWSSKLREFLSLYGHSFTKIDHIKLVQFYVSIISITNLNCADAMVCFEVLNDLLQKTRLIDRNDLTINWRTLCRWAEFIISCHDSTYALVTLPKNFELQMFLCVRNCSPYFSEKATQEILDEIRPQICHIDSSSMHDAVKILESFLPVNLPPSLHSQGFQLWLSELFDIWQSVYNNTPWEIRLIQLFARVAWHNIGYIDWEPWLAKIFTRFLRGFSLPIGTMALLTTKNSHSIPDVSRWVIAMIGNGSSCLEYLRDLFIAIKSFYYPSNTGVFQKRLVDFVLNLARYFVERIHLEKKQSPVWFFALHESYQLTEQDVTNFVDCVKEYAFMSIFNKDYASEAAEACQYLAMLRPESIVTPIVDKLFLSIDNLTEAHRFTSLMHCLKRITRSLVRQTSSYSQGQIYILPLLTVILPGIDLNDFEKTNVTLEVFDAIFMLISCVDCSSAVNIRNDLTEIEKEVCLSTAKFEEFIEKFLDRIFQMINILSTDLSDTLMNNEDRADHGNLGLKLASIMTSIIRQCSYNISQMVMKKVTNFISGSIFLPSVRLVVGRLIRPIVKWYPVDILKCLLPQTCESIKNILNKTDISQINNLNGDLELNWYLILFAELVQARGDTLLIYQENIKSVFHRCIRILHKDSYQATASAIKSLLLSLLNIYSIGRWLTRENEDDSFANFLPIRAWGQNVDFDRIQVQYHIPSDEEIDFACDFVNTFIYPELTLLKENFENISIDERRRSLVIIHSIVSGCFRIVPRMESKEIQDLTLTLVPYKLESHSLYSAYCKQSNSKFRENIRMRLLLDMGELLDMLIENQSGDVVSIKYALNIYALSSRYYGTSSYDISQMRTNVQSTRKLFRNEIIGERDNPSCLVMNQIEIQIEAFESNNYRTLTEIDKQIELKLFDLSINRYSEVRRYAQSELFYFFFLYYYSWEIIVDRVADLLNSSKDTDDNEIKGCLHILNGDSSFFLLTKNSWTIMKKLWPSIVRRSPMKKLSVQRLIQDIKKKIETQFVTIALVDEINQAAVQAASTLWRPLESNEIQIGDVPIPSACIDTCLGFLIHDNIELRKHAVKAIAAFCRLQKLPLTYVEKSLDEIFHGTDRSTTTSIQSRSQPGNRDDNLWLTYNDYKAPETQTEWEQICFLDKIFHGYYQWPKTIKYALNKRERYTSGKIPAHVSIILDRFLDKDFVTKLSKCIIFDEGNINFDKIRFLMYKGLFRNFGLAFVDNFIEQVYILVREQTREKYEGSHRAAAEIVAGMIRGSKYWTLTMLEELWQKLTPLLTEVTNNLNNETYFHWGSCFRYCLNDTDPRRMFQPINFISTLINCETVGNTFNEASRWYLVQSLGVLQWRIPSIWYLIYERAEELLDHPSKLMRERIATILSISFGFDRTFFNGKSVRHPNIHQFMNVMREKLRQAIEIYETKPLFNHSGSNVELDFEARQALNLIETVIEFHLNLFDRCNEPIKEIIVQLFPYLCEIESIGTNDDTFRKRLTFARTRIGMAYLDVNLLETLIQQLEYVCTSRKWHARRSGIEFVQNLVFCNLFNVRCYAKRLHQLVYKCLCDEQLEVRLIVSKTLSGFYQCGYLTVTEDDLKHFLEMSNTNYFTEIDGKKVISTKDIVRRHSGILGLCAIALASPYDISSHVPEVLMVLCKHSHDPELIQKSIKECFSEFRRTHYDSWHEHRAKFTDDQLEMLGDVLVSHSYYT</sequence>
<dbReference type="GO" id="GO:0005634">
    <property type="term" value="C:nucleus"/>
    <property type="evidence" value="ECO:0007669"/>
    <property type="project" value="UniProtKB-SubCell"/>
</dbReference>
<dbReference type="Pfam" id="PF23096">
    <property type="entry name" value="HEAT_PSME4"/>
    <property type="match status" value="1"/>
</dbReference>
<evidence type="ECO:0000256" key="5">
    <source>
        <dbReference type="ARBA" id="ARBA00022737"/>
    </source>
</evidence>
<evidence type="ECO:0000256" key="7">
    <source>
        <dbReference type="ARBA" id="ARBA00023204"/>
    </source>
</evidence>
<evidence type="ECO:0000313" key="13">
    <source>
        <dbReference type="Proteomes" id="UP000663865"/>
    </source>
</evidence>
<dbReference type="PANTHER" id="PTHR32170:SF3">
    <property type="entry name" value="PROTEASOME ACTIVATOR COMPLEX SUBUNIT 4"/>
    <property type="match status" value="1"/>
</dbReference>
<evidence type="ECO:0000313" key="12">
    <source>
        <dbReference type="EMBL" id="CAF3405962.1"/>
    </source>
</evidence>
<dbReference type="InterPro" id="IPR021843">
    <property type="entry name" value="PSME4_C"/>
</dbReference>
<dbReference type="GO" id="GO:0005829">
    <property type="term" value="C:cytosol"/>
    <property type="evidence" value="ECO:0007669"/>
    <property type="project" value="TreeGrafter"/>
</dbReference>
<organism evidence="12 13">
    <name type="scientific">Rotaria socialis</name>
    <dbReference type="NCBI Taxonomy" id="392032"/>
    <lineage>
        <taxon>Eukaryota</taxon>
        <taxon>Metazoa</taxon>
        <taxon>Spiralia</taxon>
        <taxon>Gnathifera</taxon>
        <taxon>Rotifera</taxon>
        <taxon>Eurotatoria</taxon>
        <taxon>Bdelloidea</taxon>
        <taxon>Philodinida</taxon>
        <taxon>Philodinidae</taxon>
        <taxon>Rotaria</taxon>
    </lineage>
</organism>
<evidence type="ECO:0000256" key="1">
    <source>
        <dbReference type="ARBA" id="ARBA00004123"/>
    </source>
</evidence>
<evidence type="ECO:0000256" key="6">
    <source>
        <dbReference type="ARBA" id="ARBA00022763"/>
    </source>
</evidence>
<keyword evidence="5" id="KW-0677">Repeat</keyword>
<keyword evidence="8" id="KW-0539">Nucleus</keyword>
<evidence type="ECO:0000259" key="11">
    <source>
        <dbReference type="Pfam" id="PF23096"/>
    </source>
</evidence>
<evidence type="ECO:0000259" key="9">
    <source>
        <dbReference type="Pfam" id="PF11919"/>
    </source>
</evidence>
<comment type="subcellular location">
    <subcellularLocation>
        <location evidence="2">Cytoplasm</location>
    </subcellularLocation>
    <subcellularLocation>
        <location evidence="1">Nucleus</location>
    </subcellularLocation>
</comment>
<evidence type="ECO:0000256" key="3">
    <source>
        <dbReference type="ARBA" id="ARBA00005739"/>
    </source>
</evidence>
<dbReference type="EMBL" id="CAJNYV010001127">
    <property type="protein sequence ID" value="CAF3405962.1"/>
    <property type="molecule type" value="Genomic_DNA"/>
</dbReference>
<dbReference type="Proteomes" id="UP000663865">
    <property type="component" value="Unassembled WGS sequence"/>
</dbReference>
<comment type="similarity">
    <text evidence="3">Belongs to the BLM10 family.</text>
</comment>